<gene>
    <name evidence="2" type="ORF">Tco_1031460</name>
</gene>
<sequence length="131" mass="14468">VALVHLLAARDQELRTLLVEMSQLQSESRVAQSLLCLLRKRLKSGPKDYNGLIPLSYHGADVFILALSLISIASYVNFPKKKTSRKVAKYVANGGIIGVVSTATYESFVSYFGLISELKADPSQMIDIYNM</sequence>
<feature type="non-terminal residue" evidence="2">
    <location>
        <position position="1"/>
    </location>
</feature>
<name>A0ABQ5G9B0_9ASTR</name>
<reference evidence="2" key="1">
    <citation type="journal article" date="2022" name="Int. J. Mol. Sci.">
        <title>Draft Genome of Tanacetum Coccineum: Genomic Comparison of Closely Related Tanacetum-Family Plants.</title>
        <authorList>
            <person name="Yamashiro T."/>
            <person name="Shiraishi A."/>
            <person name="Nakayama K."/>
            <person name="Satake H."/>
        </authorList>
    </citation>
    <scope>NUCLEOTIDE SEQUENCE</scope>
</reference>
<dbReference type="Proteomes" id="UP001151760">
    <property type="component" value="Unassembled WGS sequence"/>
</dbReference>
<keyword evidence="1" id="KW-0472">Membrane</keyword>
<keyword evidence="1" id="KW-0812">Transmembrane</keyword>
<protein>
    <submittedName>
        <fullName evidence="2">Uncharacterized protein</fullName>
    </submittedName>
</protein>
<dbReference type="EMBL" id="BQNB010018233">
    <property type="protein sequence ID" value="GJT72174.1"/>
    <property type="molecule type" value="Genomic_DNA"/>
</dbReference>
<keyword evidence="1" id="KW-1133">Transmembrane helix</keyword>
<feature type="transmembrane region" description="Helical" evidence="1">
    <location>
        <begin position="90"/>
        <end position="115"/>
    </location>
</feature>
<reference evidence="2" key="2">
    <citation type="submission" date="2022-01" db="EMBL/GenBank/DDBJ databases">
        <authorList>
            <person name="Yamashiro T."/>
            <person name="Shiraishi A."/>
            <person name="Satake H."/>
            <person name="Nakayama K."/>
        </authorList>
    </citation>
    <scope>NUCLEOTIDE SEQUENCE</scope>
</reference>
<feature type="transmembrane region" description="Helical" evidence="1">
    <location>
        <begin position="55"/>
        <end position="78"/>
    </location>
</feature>
<evidence type="ECO:0000313" key="2">
    <source>
        <dbReference type="EMBL" id="GJT72174.1"/>
    </source>
</evidence>
<comment type="caution">
    <text evidence="2">The sequence shown here is derived from an EMBL/GenBank/DDBJ whole genome shotgun (WGS) entry which is preliminary data.</text>
</comment>
<evidence type="ECO:0000313" key="3">
    <source>
        <dbReference type="Proteomes" id="UP001151760"/>
    </source>
</evidence>
<organism evidence="2 3">
    <name type="scientific">Tanacetum coccineum</name>
    <dbReference type="NCBI Taxonomy" id="301880"/>
    <lineage>
        <taxon>Eukaryota</taxon>
        <taxon>Viridiplantae</taxon>
        <taxon>Streptophyta</taxon>
        <taxon>Embryophyta</taxon>
        <taxon>Tracheophyta</taxon>
        <taxon>Spermatophyta</taxon>
        <taxon>Magnoliopsida</taxon>
        <taxon>eudicotyledons</taxon>
        <taxon>Gunneridae</taxon>
        <taxon>Pentapetalae</taxon>
        <taxon>asterids</taxon>
        <taxon>campanulids</taxon>
        <taxon>Asterales</taxon>
        <taxon>Asteraceae</taxon>
        <taxon>Asteroideae</taxon>
        <taxon>Anthemideae</taxon>
        <taxon>Anthemidinae</taxon>
        <taxon>Tanacetum</taxon>
    </lineage>
</organism>
<proteinExistence type="predicted"/>
<keyword evidence="3" id="KW-1185">Reference proteome</keyword>
<accession>A0ABQ5G9B0</accession>
<evidence type="ECO:0000256" key="1">
    <source>
        <dbReference type="SAM" id="Phobius"/>
    </source>
</evidence>